<reference evidence="1" key="1">
    <citation type="submission" date="2021-06" db="EMBL/GenBank/DDBJ databases">
        <title>Parelaphostrongylus tenuis whole genome reference sequence.</title>
        <authorList>
            <person name="Garwood T.J."/>
            <person name="Larsen P.A."/>
            <person name="Fountain-Jones N.M."/>
            <person name="Garbe J.R."/>
            <person name="Macchietto M.G."/>
            <person name="Kania S.A."/>
            <person name="Gerhold R.W."/>
            <person name="Richards J.E."/>
            <person name="Wolf T.M."/>
        </authorList>
    </citation>
    <scope>NUCLEOTIDE SEQUENCE</scope>
    <source>
        <strain evidence="1">MNPRO001-30</strain>
        <tissue evidence="1">Meninges</tissue>
    </source>
</reference>
<gene>
    <name evidence="1" type="ORF">KIN20_015196</name>
</gene>
<protein>
    <submittedName>
        <fullName evidence="1">Uncharacterized protein</fullName>
    </submittedName>
</protein>
<proteinExistence type="predicted"/>
<evidence type="ECO:0000313" key="2">
    <source>
        <dbReference type="Proteomes" id="UP001196413"/>
    </source>
</evidence>
<dbReference type="EMBL" id="JAHQIW010003048">
    <property type="protein sequence ID" value="KAJ1357136.1"/>
    <property type="molecule type" value="Genomic_DNA"/>
</dbReference>
<organism evidence="1 2">
    <name type="scientific">Parelaphostrongylus tenuis</name>
    <name type="common">Meningeal worm</name>
    <dbReference type="NCBI Taxonomy" id="148309"/>
    <lineage>
        <taxon>Eukaryota</taxon>
        <taxon>Metazoa</taxon>
        <taxon>Ecdysozoa</taxon>
        <taxon>Nematoda</taxon>
        <taxon>Chromadorea</taxon>
        <taxon>Rhabditida</taxon>
        <taxon>Rhabditina</taxon>
        <taxon>Rhabditomorpha</taxon>
        <taxon>Strongyloidea</taxon>
        <taxon>Metastrongylidae</taxon>
        <taxon>Parelaphostrongylus</taxon>
    </lineage>
</organism>
<name>A0AAD5MZY8_PARTN</name>
<accession>A0AAD5MZY8</accession>
<comment type="caution">
    <text evidence="1">The sequence shown here is derived from an EMBL/GenBank/DDBJ whole genome shotgun (WGS) entry which is preliminary data.</text>
</comment>
<evidence type="ECO:0000313" key="1">
    <source>
        <dbReference type="EMBL" id="KAJ1357136.1"/>
    </source>
</evidence>
<dbReference type="Proteomes" id="UP001196413">
    <property type="component" value="Unassembled WGS sequence"/>
</dbReference>
<keyword evidence="2" id="KW-1185">Reference proteome</keyword>
<dbReference type="AlphaFoldDB" id="A0AAD5MZY8"/>
<sequence>MFDSLAISADVDSGEESDAIMKRNLNTPNSGVEDGGAINGPDDAQQANLNIAPVMGEWTTDLRTPTLLTSDESLTQGGVVLDCREPVDYELFKRGVWQLIVQQTNIYGKLMDIRWENTNIEGMKQFLALCIQMARAKFLV</sequence>